<protein>
    <submittedName>
        <fullName evidence="1">Uncharacterized protein</fullName>
    </submittedName>
</protein>
<sequence>MLALVGRLRTLMPAALVLLALVALFQYQRVQIGRADARAEAADARAALANAGYESAMAALSEIEHESFARQEKANALTEELALERTRVKEKLVYIEREPEPATCPDAIDYLVRFGSELEGAGK</sequence>
<dbReference type="Proteomes" id="UP000261948">
    <property type="component" value="Unassembled WGS sequence"/>
</dbReference>
<proteinExistence type="predicted"/>
<dbReference type="AlphaFoldDB" id="A0A373FR89"/>
<organism evidence="1 2">
    <name type="scientific">Comamonas testosteroni</name>
    <name type="common">Pseudomonas testosteroni</name>
    <dbReference type="NCBI Taxonomy" id="285"/>
    <lineage>
        <taxon>Bacteria</taxon>
        <taxon>Pseudomonadati</taxon>
        <taxon>Pseudomonadota</taxon>
        <taxon>Betaproteobacteria</taxon>
        <taxon>Burkholderiales</taxon>
        <taxon>Comamonadaceae</taxon>
        <taxon>Comamonas</taxon>
    </lineage>
</organism>
<gene>
    <name evidence="1" type="ORF">DZC30_02470</name>
</gene>
<reference evidence="1 2" key="1">
    <citation type="submission" date="2018-08" db="EMBL/GenBank/DDBJ databases">
        <title>Comamonas testosteroni strain SWCO2.</title>
        <authorList>
            <person name="Jiang N."/>
            <person name="Zhang X.Z."/>
        </authorList>
    </citation>
    <scope>NUCLEOTIDE SEQUENCE [LARGE SCALE GENOMIC DNA]</scope>
    <source>
        <strain evidence="1 2">SWCO2</strain>
    </source>
</reference>
<evidence type="ECO:0000313" key="2">
    <source>
        <dbReference type="Proteomes" id="UP000261948"/>
    </source>
</evidence>
<evidence type="ECO:0000313" key="1">
    <source>
        <dbReference type="EMBL" id="RGE46660.1"/>
    </source>
</evidence>
<dbReference type="EMBL" id="QURR01000002">
    <property type="protein sequence ID" value="RGE46660.1"/>
    <property type="molecule type" value="Genomic_DNA"/>
</dbReference>
<comment type="caution">
    <text evidence="1">The sequence shown here is derived from an EMBL/GenBank/DDBJ whole genome shotgun (WGS) entry which is preliminary data.</text>
</comment>
<accession>A0A373FR89</accession>
<keyword evidence="2" id="KW-1185">Reference proteome</keyword>
<name>A0A373FR89_COMTE</name>